<evidence type="ECO:0000313" key="6">
    <source>
        <dbReference type="EMBL" id="MEC5423731.1"/>
    </source>
</evidence>
<dbReference type="Pfam" id="PF13649">
    <property type="entry name" value="Methyltransf_25"/>
    <property type="match status" value="1"/>
</dbReference>
<dbReference type="EMBL" id="JARZFX010000003">
    <property type="protein sequence ID" value="MEC5423731.1"/>
    <property type="molecule type" value="Genomic_DNA"/>
</dbReference>
<gene>
    <name evidence="6" type="ORF">QGM71_09520</name>
</gene>
<dbReference type="InterPro" id="IPR029063">
    <property type="entry name" value="SAM-dependent_MTases_sf"/>
</dbReference>
<dbReference type="Proteomes" id="UP001335737">
    <property type="component" value="Unassembled WGS sequence"/>
</dbReference>
<proteinExistence type="inferred from homology"/>
<dbReference type="InterPro" id="IPR041698">
    <property type="entry name" value="Methyltransf_25"/>
</dbReference>
<organism evidence="6 7">
    <name type="scientific">Virgibacillus tibetensis</name>
    <dbReference type="NCBI Taxonomy" id="3042313"/>
    <lineage>
        <taxon>Bacteria</taxon>
        <taxon>Bacillati</taxon>
        <taxon>Bacillota</taxon>
        <taxon>Bacilli</taxon>
        <taxon>Bacillales</taxon>
        <taxon>Bacillaceae</taxon>
        <taxon>Virgibacillus</taxon>
    </lineage>
</organism>
<dbReference type="SUPFAM" id="SSF53335">
    <property type="entry name" value="S-adenosyl-L-methionine-dependent methyltransferases"/>
    <property type="match status" value="1"/>
</dbReference>
<protein>
    <recommendedName>
        <fullName evidence="4">Uncharacterized methyltransferase QGM71_09520</fullName>
        <ecNumber evidence="4">2.1.1.-</ecNumber>
    </recommendedName>
</protein>
<feature type="binding site" evidence="4">
    <location>
        <position position="53"/>
    </location>
    <ligand>
        <name>S-adenosyl-L-methionine</name>
        <dbReference type="ChEBI" id="CHEBI:59789"/>
    </ligand>
</feature>
<dbReference type="EC" id="2.1.1.-" evidence="4"/>
<keyword evidence="2 4" id="KW-0808">Transferase</keyword>
<comment type="similarity">
    <text evidence="4">Belongs to the methyltransferase superfamily. YrrT family.</text>
</comment>
<feature type="binding site" evidence="4">
    <location>
        <position position="96"/>
    </location>
    <ligand>
        <name>S-adenosyl-L-methionine</name>
        <dbReference type="ChEBI" id="CHEBI:59789"/>
    </ligand>
</feature>
<comment type="function">
    <text evidence="4">Could be a S-adenosyl-L-methionine-dependent methyltransferase.</text>
</comment>
<dbReference type="CDD" id="cd02440">
    <property type="entry name" value="AdoMet_MTases"/>
    <property type="match status" value="1"/>
</dbReference>
<evidence type="ECO:0000256" key="2">
    <source>
        <dbReference type="ARBA" id="ARBA00022679"/>
    </source>
</evidence>
<keyword evidence="3 4" id="KW-0949">S-adenosyl-L-methionine</keyword>
<dbReference type="RefSeq" id="WP_327607299.1">
    <property type="nucleotide sequence ID" value="NZ_JARZFX010000003.1"/>
</dbReference>
<dbReference type="PANTHER" id="PTHR43861">
    <property type="entry name" value="TRANS-ACONITATE 2-METHYLTRANSFERASE-RELATED"/>
    <property type="match status" value="1"/>
</dbReference>
<dbReference type="InterPro" id="IPR023553">
    <property type="entry name" value="Uncharacterised_MeTfrase_YrrT"/>
</dbReference>
<evidence type="ECO:0000313" key="7">
    <source>
        <dbReference type="Proteomes" id="UP001335737"/>
    </source>
</evidence>
<feature type="domain" description="Methyltransferase" evidence="5">
    <location>
        <begin position="49"/>
        <end position="139"/>
    </location>
</feature>
<comment type="caution">
    <text evidence="6">The sequence shown here is derived from an EMBL/GenBank/DDBJ whole genome shotgun (WGS) entry which is preliminary data.</text>
</comment>
<accession>A0ABU6KF57</accession>
<sequence>MGREFIDIFEDWAKTYDESVGGNNLEYREVFENYESILNAVAENSNGVVLEFGVGTGNLSTKLLQAGHQVVGIEPSKSMRDVASKKLPNLKLLEGDFLSFPELPHQVDTITSTYAFHHLTDVEKETAIQRYFDILPIGGKIVFGDTMFKSEEVKEAFIQNAKDKGYNNLAEDLAREYYPTIEFLRNIFIKFNFDVRFKQMNDFVWLVTAIKSVSAKTN</sequence>
<evidence type="ECO:0000259" key="5">
    <source>
        <dbReference type="Pfam" id="PF13649"/>
    </source>
</evidence>
<keyword evidence="1 4" id="KW-0489">Methyltransferase</keyword>
<keyword evidence="7" id="KW-1185">Reference proteome</keyword>
<dbReference type="Gene3D" id="3.40.50.150">
    <property type="entry name" value="Vaccinia Virus protein VP39"/>
    <property type="match status" value="1"/>
</dbReference>
<feature type="binding site" evidence="4">
    <location>
        <position position="74"/>
    </location>
    <ligand>
        <name>S-adenosyl-L-methionine</name>
        <dbReference type="ChEBI" id="CHEBI:59789"/>
    </ligand>
</feature>
<dbReference type="GO" id="GO:0032259">
    <property type="term" value="P:methylation"/>
    <property type="evidence" value="ECO:0007669"/>
    <property type="project" value="UniProtKB-KW"/>
</dbReference>
<reference evidence="6 7" key="1">
    <citation type="journal article" date="2024" name="Int. J. Syst. Evol. Microbiol.">
        <title>Virgibacillus tibetensis sp. nov., isolated from salt lake on the Tibetan Plateau of China.</title>
        <authorList>
            <person name="Phurbu D."/>
            <person name="Liu Z.-X."/>
            <person name="Wang R."/>
            <person name="Zheng Y.-Y."/>
            <person name="Liu H.-C."/>
            <person name="Zhou Y.-G."/>
            <person name="Yu Y.-J."/>
            <person name="Li A.-H."/>
        </authorList>
    </citation>
    <scope>NUCLEOTIDE SEQUENCE [LARGE SCALE GENOMIC DNA]</scope>
    <source>
        <strain evidence="6 7">C22-A2</strain>
    </source>
</reference>
<evidence type="ECO:0000256" key="3">
    <source>
        <dbReference type="ARBA" id="ARBA00022691"/>
    </source>
</evidence>
<dbReference type="HAMAP" id="MF_02100">
    <property type="entry name" value="Methyltr_YrrT"/>
    <property type="match status" value="1"/>
</dbReference>
<evidence type="ECO:0000256" key="1">
    <source>
        <dbReference type="ARBA" id="ARBA00022603"/>
    </source>
</evidence>
<evidence type="ECO:0000256" key="4">
    <source>
        <dbReference type="HAMAP-Rule" id="MF_02100"/>
    </source>
</evidence>
<dbReference type="GO" id="GO:0008168">
    <property type="term" value="F:methyltransferase activity"/>
    <property type="evidence" value="ECO:0007669"/>
    <property type="project" value="UniProtKB-KW"/>
</dbReference>
<name>A0ABU6KF57_9BACI</name>